<dbReference type="EMBL" id="BARS01022805">
    <property type="protein sequence ID" value="GAG04235.1"/>
    <property type="molecule type" value="Genomic_DNA"/>
</dbReference>
<organism evidence="1">
    <name type="scientific">marine sediment metagenome</name>
    <dbReference type="NCBI Taxonomy" id="412755"/>
    <lineage>
        <taxon>unclassified sequences</taxon>
        <taxon>metagenomes</taxon>
        <taxon>ecological metagenomes</taxon>
    </lineage>
</organism>
<comment type="caution">
    <text evidence="1">The sequence shown here is derived from an EMBL/GenBank/DDBJ whole genome shotgun (WGS) entry which is preliminary data.</text>
</comment>
<evidence type="ECO:0008006" key="2">
    <source>
        <dbReference type="Google" id="ProtNLM"/>
    </source>
</evidence>
<dbReference type="AlphaFoldDB" id="X0UF54"/>
<gene>
    <name evidence="1" type="ORF">S01H1_36408</name>
</gene>
<reference evidence="1" key="1">
    <citation type="journal article" date="2014" name="Front. Microbiol.">
        <title>High frequency of phylogenetically diverse reductive dehalogenase-homologous genes in deep subseafloor sedimentary metagenomes.</title>
        <authorList>
            <person name="Kawai M."/>
            <person name="Futagami T."/>
            <person name="Toyoda A."/>
            <person name="Takaki Y."/>
            <person name="Nishi S."/>
            <person name="Hori S."/>
            <person name="Arai W."/>
            <person name="Tsubouchi T."/>
            <person name="Morono Y."/>
            <person name="Uchiyama I."/>
            <person name="Ito T."/>
            <person name="Fujiyama A."/>
            <person name="Inagaki F."/>
            <person name="Takami H."/>
        </authorList>
    </citation>
    <scope>NUCLEOTIDE SEQUENCE</scope>
    <source>
        <strain evidence="1">Expedition CK06-06</strain>
    </source>
</reference>
<accession>X0UF54</accession>
<name>X0UF54_9ZZZZ</name>
<sequence>MRISEPSPRYAESLGKSVHDHKDDLKRGMRYDKVLDAEYVTVGWSDCGCGEGWVGGVVFDPFCGSGT</sequence>
<evidence type="ECO:0000313" key="1">
    <source>
        <dbReference type="EMBL" id="GAG04235.1"/>
    </source>
</evidence>
<proteinExistence type="predicted"/>
<feature type="non-terminal residue" evidence="1">
    <location>
        <position position="67"/>
    </location>
</feature>
<protein>
    <recommendedName>
        <fullName evidence="2">DNA methylase N-4/N-6 domain-containing protein</fullName>
    </recommendedName>
</protein>